<organism evidence="2">
    <name type="scientific">Melampsora larici-populina (strain 98AG31 / pathotype 3-4-7)</name>
    <name type="common">Poplar leaf rust fungus</name>
    <dbReference type="NCBI Taxonomy" id="747676"/>
    <lineage>
        <taxon>Eukaryota</taxon>
        <taxon>Fungi</taxon>
        <taxon>Dikarya</taxon>
        <taxon>Basidiomycota</taxon>
        <taxon>Pucciniomycotina</taxon>
        <taxon>Pucciniomycetes</taxon>
        <taxon>Pucciniales</taxon>
        <taxon>Melampsoraceae</taxon>
        <taxon>Melampsora</taxon>
    </lineage>
</organism>
<keyword evidence="2" id="KW-1185">Reference proteome</keyword>
<protein>
    <submittedName>
        <fullName evidence="1">Uncharacterized protein</fullName>
    </submittedName>
</protein>
<dbReference type="InParanoid" id="F4RAN9"/>
<sequence length="285" mass="31915">MQPGLNIRSNHHYAIHMAAQMDWWGPMLGVAEFAGERLCGFLQKLNTNGKVEEMAQTIMRRFCHLQRLLGRAPPEDHIHLKKQTQNVGLAFEVDNMTYNLLLNYYQNEDESWTDYRKPPYPVDAQVLGPFVREIMGLEGKTGIRYSKKSPNNIVKLEVDGKVGWAKLLHILKLDDPSDMVALVETLSEVKEEMLGSVFGQLGITRVIQTFKKKIISTKYIVSPMPHRNLPAWSMGLNSSSILILGIGGGAEAAEDKPVVRDMDVVYSSTVGNGDAMDINTDPSMI</sequence>
<name>F4RAN9_MELLP</name>
<dbReference type="HOGENOM" id="CLU_094292_0_0_1"/>
<evidence type="ECO:0000313" key="2">
    <source>
        <dbReference type="Proteomes" id="UP000001072"/>
    </source>
</evidence>
<reference evidence="2" key="1">
    <citation type="journal article" date="2011" name="Proc. Natl. Acad. Sci. U.S.A.">
        <title>Obligate biotrophy features unraveled by the genomic analysis of rust fungi.</title>
        <authorList>
            <person name="Duplessis S."/>
            <person name="Cuomo C.A."/>
            <person name="Lin Y.-C."/>
            <person name="Aerts A."/>
            <person name="Tisserant E."/>
            <person name="Veneault-Fourrey C."/>
            <person name="Joly D.L."/>
            <person name="Hacquard S."/>
            <person name="Amselem J."/>
            <person name="Cantarel B.L."/>
            <person name="Chiu R."/>
            <person name="Coutinho P.M."/>
            <person name="Feau N."/>
            <person name="Field M."/>
            <person name="Frey P."/>
            <person name="Gelhaye E."/>
            <person name="Goldberg J."/>
            <person name="Grabherr M.G."/>
            <person name="Kodira C.D."/>
            <person name="Kohler A."/>
            <person name="Kuees U."/>
            <person name="Lindquist E.A."/>
            <person name="Lucas S.M."/>
            <person name="Mago R."/>
            <person name="Mauceli E."/>
            <person name="Morin E."/>
            <person name="Murat C."/>
            <person name="Pangilinan J.L."/>
            <person name="Park R."/>
            <person name="Pearson M."/>
            <person name="Quesneville H."/>
            <person name="Rouhier N."/>
            <person name="Sakthikumar S."/>
            <person name="Salamov A.A."/>
            <person name="Schmutz J."/>
            <person name="Selles B."/>
            <person name="Shapiro H."/>
            <person name="Tanguay P."/>
            <person name="Tuskan G.A."/>
            <person name="Henrissat B."/>
            <person name="Van de Peer Y."/>
            <person name="Rouze P."/>
            <person name="Ellis J.G."/>
            <person name="Dodds P.N."/>
            <person name="Schein J.E."/>
            <person name="Zhong S."/>
            <person name="Hamelin R.C."/>
            <person name="Grigoriev I.V."/>
            <person name="Szabo L.J."/>
            <person name="Martin F."/>
        </authorList>
    </citation>
    <scope>NUCLEOTIDE SEQUENCE [LARGE SCALE GENOMIC DNA]</scope>
    <source>
        <strain evidence="2">98AG31 / pathotype 3-4-7</strain>
    </source>
</reference>
<proteinExistence type="predicted"/>
<dbReference type="VEuPathDB" id="FungiDB:MELLADRAFT_93512"/>
<dbReference type="STRING" id="747676.F4RAN9"/>
<evidence type="ECO:0000313" key="1">
    <source>
        <dbReference type="EMBL" id="EGG10516.1"/>
    </source>
</evidence>
<dbReference type="EMBL" id="GL883094">
    <property type="protein sequence ID" value="EGG10516.1"/>
    <property type="molecule type" value="Genomic_DNA"/>
</dbReference>
<dbReference type="KEGG" id="mlr:MELLADRAFT_93512"/>
<dbReference type="RefSeq" id="XP_007405985.1">
    <property type="nucleotide sequence ID" value="XM_007405923.1"/>
</dbReference>
<dbReference type="OrthoDB" id="2505141at2759"/>
<gene>
    <name evidence="1" type="ORF">MELLADRAFT_93512</name>
</gene>
<dbReference type="Proteomes" id="UP000001072">
    <property type="component" value="Unassembled WGS sequence"/>
</dbReference>
<dbReference type="AlphaFoldDB" id="F4RAN9"/>
<dbReference type="GeneID" id="18936596"/>
<accession>F4RAN9</accession>